<evidence type="ECO:0000256" key="9">
    <source>
        <dbReference type="ARBA" id="ARBA00023136"/>
    </source>
</evidence>
<dbReference type="InterPro" id="IPR001873">
    <property type="entry name" value="ENaC"/>
</dbReference>
<reference evidence="14" key="1">
    <citation type="submission" date="2013-02" db="EMBL/GenBank/DDBJ databases">
        <authorList>
            <person name="Hughes D."/>
        </authorList>
    </citation>
    <scope>NUCLEOTIDE SEQUENCE</scope>
    <source>
        <strain>Durham</strain>
        <strain evidence="14">NC isolate 2 -- Noor lab</strain>
    </source>
</reference>
<keyword evidence="8 12" id="KW-0406">Ion transport</keyword>
<keyword evidence="6" id="KW-1133">Transmembrane helix</keyword>
<evidence type="ECO:0000313" key="13">
    <source>
        <dbReference type="EnsemblMetazoa" id="MESCA010056-PA"/>
    </source>
</evidence>
<keyword evidence="9" id="KW-0472">Membrane</keyword>
<protein>
    <submittedName>
        <fullName evidence="13">Uncharacterized protein</fullName>
    </submittedName>
</protein>
<reference evidence="13" key="2">
    <citation type="submission" date="2015-06" db="UniProtKB">
        <authorList>
            <consortium name="EnsemblMetazoa"/>
        </authorList>
    </citation>
    <scope>IDENTIFICATION</scope>
</reference>
<keyword evidence="10 12" id="KW-0739">Sodium transport</keyword>
<evidence type="ECO:0000256" key="11">
    <source>
        <dbReference type="ARBA" id="ARBA00023303"/>
    </source>
</evidence>
<dbReference type="AlphaFoldDB" id="T1H1J3"/>
<keyword evidence="11 12" id="KW-0407">Ion channel</keyword>
<dbReference type="EnsemblMetazoa" id="MESCA010056-RA">
    <property type="protein sequence ID" value="MESCA010056-PA"/>
    <property type="gene ID" value="MESCA010056"/>
</dbReference>
<evidence type="ECO:0000313" key="14">
    <source>
        <dbReference type="Proteomes" id="UP000015102"/>
    </source>
</evidence>
<evidence type="ECO:0000256" key="6">
    <source>
        <dbReference type="ARBA" id="ARBA00022989"/>
    </source>
</evidence>
<evidence type="ECO:0000256" key="4">
    <source>
        <dbReference type="ARBA" id="ARBA00022461"/>
    </source>
</evidence>
<proteinExistence type="inferred from homology"/>
<evidence type="ECO:0000256" key="2">
    <source>
        <dbReference type="ARBA" id="ARBA00007193"/>
    </source>
</evidence>
<dbReference type="Proteomes" id="UP000015102">
    <property type="component" value="Unassembled WGS sequence"/>
</dbReference>
<organism evidence="13 14">
    <name type="scientific">Megaselia scalaris</name>
    <name type="common">Humpbacked fly</name>
    <name type="synonym">Phora scalaris</name>
    <dbReference type="NCBI Taxonomy" id="36166"/>
    <lineage>
        <taxon>Eukaryota</taxon>
        <taxon>Metazoa</taxon>
        <taxon>Ecdysozoa</taxon>
        <taxon>Arthropoda</taxon>
        <taxon>Hexapoda</taxon>
        <taxon>Insecta</taxon>
        <taxon>Pterygota</taxon>
        <taxon>Neoptera</taxon>
        <taxon>Endopterygota</taxon>
        <taxon>Diptera</taxon>
        <taxon>Brachycera</taxon>
        <taxon>Muscomorpha</taxon>
        <taxon>Platypezoidea</taxon>
        <taxon>Phoridae</taxon>
        <taxon>Megaseliini</taxon>
        <taxon>Megaselia</taxon>
    </lineage>
</organism>
<keyword evidence="4 12" id="KW-0894">Sodium channel</keyword>
<keyword evidence="7" id="KW-0915">Sodium</keyword>
<comment type="similarity">
    <text evidence="2 12">Belongs to the amiloride-sensitive sodium channel (TC 1.A.6) family.</text>
</comment>
<evidence type="ECO:0000256" key="7">
    <source>
        <dbReference type="ARBA" id="ARBA00023053"/>
    </source>
</evidence>
<dbReference type="Pfam" id="PF00858">
    <property type="entry name" value="ASC"/>
    <property type="match status" value="1"/>
</dbReference>
<keyword evidence="5 12" id="KW-0812">Transmembrane</keyword>
<evidence type="ECO:0000256" key="12">
    <source>
        <dbReference type="RuleBase" id="RU000679"/>
    </source>
</evidence>
<evidence type="ECO:0000256" key="10">
    <source>
        <dbReference type="ARBA" id="ARBA00023201"/>
    </source>
</evidence>
<evidence type="ECO:0000256" key="3">
    <source>
        <dbReference type="ARBA" id="ARBA00022448"/>
    </source>
</evidence>
<dbReference type="HOGENOM" id="CLU_1888130_0_0_1"/>
<evidence type="ECO:0000256" key="5">
    <source>
        <dbReference type="ARBA" id="ARBA00022692"/>
    </source>
</evidence>
<evidence type="ECO:0000256" key="8">
    <source>
        <dbReference type="ARBA" id="ARBA00023065"/>
    </source>
</evidence>
<dbReference type="EMBL" id="CAQQ02374497">
    <property type="status" value="NOT_ANNOTATED_CDS"/>
    <property type="molecule type" value="Genomic_DNA"/>
</dbReference>
<dbReference type="GO" id="GO:0016020">
    <property type="term" value="C:membrane"/>
    <property type="evidence" value="ECO:0007669"/>
    <property type="project" value="UniProtKB-SubCell"/>
</dbReference>
<keyword evidence="14" id="KW-1185">Reference proteome</keyword>
<evidence type="ECO:0000256" key="1">
    <source>
        <dbReference type="ARBA" id="ARBA00004141"/>
    </source>
</evidence>
<name>T1H1J3_MEGSC</name>
<comment type="subcellular location">
    <subcellularLocation>
        <location evidence="1">Membrane</location>
        <topology evidence="1">Multi-pass membrane protein</topology>
    </subcellularLocation>
</comment>
<dbReference type="GO" id="GO:0005272">
    <property type="term" value="F:sodium channel activity"/>
    <property type="evidence" value="ECO:0007669"/>
    <property type="project" value="UniProtKB-KW"/>
</dbReference>
<accession>T1H1J3</accession>
<sequence>MPRNKTTKVCGKSKIARNLFNPHVSWPLLGSNACKCFPSCSSISYNIEISETEPFIRHDDSNAKIDNLATLKFYFKESKFVSWKRTLEIKNMPHMRNRKGIKMAPWNTRTMWRLGATQDLKKVLKEHDWGITTLK</sequence>
<keyword evidence="3 12" id="KW-0813">Transport</keyword>